<feature type="compositionally biased region" description="Basic and acidic residues" evidence="14">
    <location>
        <begin position="560"/>
        <end position="584"/>
    </location>
</feature>
<keyword evidence="11 15" id="KW-0472">Membrane</keyword>
<organism evidence="16 17">
    <name type="scientific">Symbiodinium microadriaticum</name>
    <name type="common">Dinoflagellate</name>
    <name type="synonym">Zooxanthella microadriatica</name>
    <dbReference type="NCBI Taxonomy" id="2951"/>
    <lineage>
        <taxon>Eukaryota</taxon>
        <taxon>Sar</taxon>
        <taxon>Alveolata</taxon>
        <taxon>Dinophyceae</taxon>
        <taxon>Suessiales</taxon>
        <taxon>Symbiodiniaceae</taxon>
        <taxon>Symbiodinium</taxon>
    </lineage>
</organism>
<dbReference type="OrthoDB" id="441412at2759"/>
<dbReference type="InterPro" id="IPR027359">
    <property type="entry name" value="Volt_channel_dom_sf"/>
</dbReference>
<feature type="transmembrane region" description="Helical" evidence="15">
    <location>
        <begin position="295"/>
        <end position="315"/>
    </location>
</feature>
<dbReference type="EMBL" id="LSRX01000323">
    <property type="protein sequence ID" value="OLQ00543.1"/>
    <property type="molecule type" value="Genomic_DNA"/>
</dbReference>
<feature type="region of interest" description="Disordered" evidence="14">
    <location>
        <begin position="543"/>
        <end position="584"/>
    </location>
</feature>
<keyword evidence="7" id="KW-0106">Calcium</keyword>
<dbReference type="PROSITE" id="PS50222">
    <property type="entry name" value="EF_HAND_2"/>
    <property type="match status" value="1"/>
</dbReference>
<dbReference type="GO" id="GO:0005891">
    <property type="term" value="C:voltage-gated calcium channel complex"/>
    <property type="evidence" value="ECO:0007669"/>
    <property type="project" value="TreeGrafter"/>
</dbReference>
<evidence type="ECO:0000256" key="4">
    <source>
        <dbReference type="ARBA" id="ARBA00022568"/>
    </source>
</evidence>
<keyword evidence="17" id="KW-1185">Reference proteome</keyword>
<dbReference type="GO" id="GO:0008331">
    <property type="term" value="F:high voltage-gated calcium channel activity"/>
    <property type="evidence" value="ECO:0007669"/>
    <property type="project" value="TreeGrafter"/>
</dbReference>
<proteinExistence type="predicted"/>
<evidence type="ECO:0000256" key="9">
    <source>
        <dbReference type="ARBA" id="ARBA00022989"/>
    </source>
</evidence>
<keyword evidence="13 16" id="KW-0407">Ion channel</keyword>
<comment type="subcellular location">
    <subcellularLocation>
        <location evidence="1">Membrane</location>
        <topology evidence="1">Multi-pass membrane protein</topology>
    </subcellularLocation>
</comment>
<evidence type="ECO:0000256" key="2">
    <source>
        <dbReference type="ARBA" id="ARBA00022448"/>
    </source>
</evidence>
<evidence type="ECO:0000256" key="10">
    <source>
        <dbReference type="ARBA" id="ARBA00023065"/>
    </source>
</evidence>
<keyword evidence="2" id="KW-0813">Transport</keyword>
<evidence type="ECO:0000256" key="5">
    <source>
        <dbReference type="ARBA" id="ARBA00022673"/>
    </source>
</evidence>
<dbReference type="Pfam" id="PF00520">
    <property type="entry name" value="Ion_trans"/>
    <property type="match status" value="1"/>
</dbReference>
<accession>A0A1Q9DZE9</accession>
<dbReference type="InterPro" id="IPR005821">
    <property type="entry name" value="Ion_trans_dom"/>
</dbReference>
<keyword evidence="12" id="KW-0325">Glycoprotein</keyword>
<feature type="transmembrane region" description="Helical" evidence="15">
    <location>
        <begin position="361"/>
        <end position="380"/>
    </location>
</feature>
<feature type="compositionally biased region" description="Polar residues" evidence="14">
    <location>
        <begin position="131"/>
        <end position="140"/>
    </location>
</feature>
<sequence length="584" mass="66155">MPICAPSTSFSGMIHLVSRNRLKNAPKERLRRTWYAMESDLPRITPELLSWVQSALARELQALERGHEAVVEHLHVLAKASDTRLQMTPEKPELELGEISIVEHEASEHFQVESERSVASTKSEAKRPTTIRRSPSSLKDSLTLDDGPQKPYWHPDRFVTSCGFEVFFSLLIFLQALSMAIEVQFTGLQWGYELQYAGYSVPASEAWPGVPAFLQAIEMFFGCFFLMEMVLKLCGLGREFFHDLWNWFDSSLVMLWLVDTLLTSLPIETPFLRLIRLMRLIRLVKLVRFVQGFDSLIVMTTALLHSVNALLWVAVIMMMVQLLFALLLNQVLMTLVTSSIFEFSVEEQTQLFEYFGTFPRAMLTMFQMTLGTWVPVARILQEVISPIFNLFTIVHKVTVGFACIGVINGVFMQETMRVAQTDDVIMMRDVARKEKIHSKKMHDFFQYTNRSGSTITRAEWNAVMGNAGARHWFAAQGLPMQDPDLVFDLLDQDKSECVGMDELLRGVSQLQGPARSLDLACLAGSNRQLLADAKAALAALRRANAEPATSSTSTSRKRSKDGAWVRFEEGDKNKEMTDDRITAL</sequence>
<evidence type="ECO:0000256" key="8">
    <source>
        <dbReference type="ARBA" id="ARBA00022882"/>
    </source>
</evidence>
<reference evidence="16 17" key="1">
    <citation type="submission" date="2016-02" db="EMBL/GenBank/DDBJ databases">
        <title>Genome analysis of coral dinoflagellate symbionts highlights evolutionary adaptations to a symbiotic lifestyle.</title>
        <authorList>
            <person name="Aranda M."/>
            <person name="Li Y."/>
            <person name="Liew Y.J."/>
            <person name="Baumgarten S."/>
            <person name="Simakov O."/>
            <person name="Wilson M."/>
            <person name="Piel J."/>
            <person name="Ashoor H."/>
            <person name="Bougouffa S."/>
            <person name="Bajic V.B."/>
            <person name="Ryu T."/>
            <person name="Ravasi T."/>
            <person name="Bayer T."/>
            <person name="Micklem G."/>
            <person name="Kim H."/>
            <person name="Bhak J."/>
            <person name="Lajeunesse T.C."/>
            <person name="Voolstra C.R."/>
        </authorList>
    </citation>
    <scope>NUCLEOTIDE SEQUENCE [LARGE SCALE GENOMIC DNA]</scope>
    <source>
        <strain evidence="16 17">CCMP2467</strain>
    </source>
</reference>
<feature type="transmembrane region" description="Helical" evidence="15">
    <location>
        <begin position="166"/>
        <end position="192"/>
    </location>
</feature>
<dbReference type="SUPFAM" id="SSF81324">
    <property type="entry name" value="Voltage-gated potassium channels"/>
    <property type="match status" value="1"/>
</dbReference>
<evidence type="ECO:0000313" key="17">
    <source>
        <dbReference type="Proteomes" id="UP000186817"/>
    </source>
</evidence>
<protein>
    <submittedName>
        <fullName evidence="16">Sodium channel protein 60E</fullName>
    </submittedName>
</protein>
<dbReference type="Gene3D" id="1.10.287.70">
    <property type="match status" value="1"/>
</dbReference>
<keyword evidence="9 15" id="KW-1133">Transmembrane helix</keyword>
<dbReference type="PANTHER" id="PTHR45628">
    <property type="entry name" value="VOLTAGE-DEPENDENT CALCIUM CHANNEL TYPE A SUBUNIT ALPHA-1"/>
    <property type="match status" value="1"/>
</dbReference>
<evidence type="ECO:0000256" key="15">
    <source>
        <dbReference type="SAM" id="Phobius"/>
    </source>
</evidence>
<evidence type="ECO:0000256" key="13">
    <source>
        <dbReference type="ARBA" id="ARBA00023303"/>
    </source>
</evidence>
<dbReference type="InterPro" id="IPR002048">
    <property type="entry name" value="EF_hand_dom"/>
</dbReference>
<feature type="transmembrane region" description="Helical" evidence="15">
    <location>
        <begin position="387"/>
        <end position="411"/>
    </location>
</feature>
<evidence type="ECO:0000256" key="11">
    <source>
        <dbReference type="ARBA" id="ARBA00023136"/>
    </source>
</evidence>
<dbReference type="Gene3D" id="1.20.120.350">
    <property type="entry name" value="Voltage-gated potassium channels. Chain C"/>
    <property type="match status" value="1"/>
</dbReference>
<evidence type="ECO:0000256" key="14">
    <source>
        <dbReference type="SAM" id="MobiDB-lite"/>
    </source>
</evidence>
<evidence type="ECO:0000256" key="1">
    <source>
        <dbReference type="ARBA" id="ARBA00004141"/>
    </source>
</evidence>
<name>A0A1Q9DZE9_SYMMI</name>
<feature type="compositionally biased region" description="Low complexity" evidence="14">
    <location>
        <begin position="543"/>
        <end position="554"/>
    </location>
</feature>
<evidence type="ECO:0000256" key="6">
    <source>
        <dbReference type="ARBA" id="ARBA00022692"/>
    </source>
</evidence>
<evidence type="ECO:0000256" key="3">
    <source>
        <dbReference type="ARBA" id="ARBA00022553"/>
    </source>
</evidence>
<dbReference type="InterPro" id="IPR050599">
    <property type="entry name" value="VDCC_alpha-1_subunit"/>
</dbReference>
<evidence type="ECO:0000256" key="7">
    <source>
        <dbReference type="ARBA" id="ARBA00022837"/>
    </source>
</evidence>
<evidence type="ECO:0000313" key="16">
    <source>
        <dbReference type="EMBL" id="OLQ00543.1"/>
    </source>
</evidence>
<dbReference type="PANTHER" id="PTHR45628:SF7">
    <property type="entry name" value="VOLTAGE-DEPENDENT CALCIUM CHANNEL TYPE A SUBUNIT ALPHA-1"/>
    <property type="match status" value="1"/>
</dbReference>
<evidence type="ECO:0000256" key="12">
    <source>
        <dbReference type="ARBA" id="ARBA00023180"/>
    </source>
</evidence>
<feature type="transmembrane region" description="Helical" evidence="15">
    <location>
        <begin position="252"/>
        <end position="275"/>
    </location>
</feature>
<dbReference type="GO" id="GO:0098703">
    <property type="term" value="P:calcium ion import across plasma membrane"/>
    <property type="evidence" value="ECO:0007669"/>
    <property type="project" value="TreeGrafter"/>
</dbReference>
<keyword evidence="6 15" id="KW-0812">Transmembrane</keyword>
<keyword evidence="4" id="KW-0109">Calcium transport</keyword>
<dbReference type="AlphaFoldDB" id="A0A1Q9DZE9"/>
<keyword evidence="10" id="KW-0406">Ion transport</keyword>
<keyword evidence="8" id="KW-0851">Voltage-gated channel</keyword>
<dbReference type="Proteomes" id="UP000186817">
    <property type="component" value="Unassembled WGS sequence"/>
</dbReference>
<dbReference type="GO" id="GO:0005509">
    <property type="term" value="F:calcium ion binding"/>
    <property type="evidence" value="ECO:0007669"/>
    <property type="project" value="InterPro"/>
</dbReference>
<comment type="caution">
    <text evidence="16">The sequence shown here is derived from an EMBL/GenBank/DDBJ whole genome shotgun (WGS) entry which is preliminary data.</text>
</comment>
<keyword evidence="3" id="KW-0597">Phosphoprotein</keyword>
<feature type="transmembrane region" description="Helical" evidence="15">
    <location>
        <begin position="322"/>
        <end position="341"/>
    </location>
</feature>
<keyword evidence="5" id="KW-0107">Calcium channel</keyword>
<feature type="region of interest" description="Disordered" evidence="14">
    <location>
        <begin position="112"/>
        <end position="143"/>
    </location>
</feature>
<gene>
    <name evidence="16" type="primary">NaCP60E</name>
    <name evidence="16" type="ORF">AK812_SmicGene16761</name>
</gene>